<dbReference type="SMR" id="I7HDJ7"/>
<dbReference type="Proteomes" id="UP000003122">
    <property type="component" value="Segment"/>
</dbReference>
<evidence type="ECO:0000256" key="6">
    <source>
        <dbReference type="ARBA" id="ARBA00023163"/>
    </source>
</evidence>
<dbReference type="InterPro" id="IPR002092">
    <property type="entry name" value="DNA-dir_Rpol_phage-type"/>
</dbReference>
<dbReference type="PROSITE" id="PS00489">
    <property type="entry name" value="RNA_POL_PHAGE_2"/>
    <property type="match status" value="1"/>
</dbReference>
<sequence>MLSQVELELQAYSFGKERMEKAIARNEEKGVADNNPYAQAVYRRFVLPLADALKAEQQADRGKGRKPAHLKLLEAVDPEPSAFVAVRAALVHLMGNPADNALILLSRVGSAVYHELLLRDFDTLDPKLFHSLANGAGRNMYAGERYRLEVFKAEGARRGVVLPEWEMADIERVGAWFSDQLATLGMLSISTHQLASKHSTMEATLSEEVTELIDGIRDEVVENAAYFLPCVEKPKDWESYDEGGWHTDQMRRLMPYAIKTHAGVRHLLGGADLSKELACLNTLQATRWRINRRILSVMSRLGGKINLGEVLAQGEEPRPDRPAWLLEKMEESQMDEDQLQEFRTWKRLMALWHARKKKRVTKWGRYRQAMDVATRFADYENLYFVYFCDFRGRKYAMTTGVSPQGSDLQKALLEFAEGKPLHTKGAKDWFCITGANRYGYDKVDLGSRIEWVHTHHEFILSAARDPANSEWWLQASKPLQFLAWCMEYRDWQEQGESFESHLSAGMDGSCNGLQNFSAMLRDEVGGEATNLVPLPQPQDIYGRVGKVTEQLLLQVPADPEGYRDRWLAHGVNRSVVKRSVMTLPYGSTRFSCADFILKDYLNEGLVPEFNTTEYAKAAQYLSKFVWKAIGDVVVKAREAMDWLQVSASELIKSGESHIFWTTPTGFPVMQVYWEEQARQIETKLCGRTKLWVWNAVDRPDKCRHKNGISPNFVHSLDASHLTAVTNACTALGITDLHMVHDDFGTHCADAPALYSVIREEFVHMYTSHNPMQEFQQRYPHCTGPLPSPGTLDIQDVMESPFFFS</sequence>
<protein>
    <recommendedName>
        <fullName evidence="2">DNA-directed RNA polymerase</fullName>
        <ecNumber evidence="2">2.7.7.6</ecNumber>
    </recommendedName>
</protein>
<evidence type="ECO:0000313" key="10">
    <source>
        <dbReference type="EMBL" id="BAM29105.1"/>
    </source>
</evidence>
<keyword evidence="3" id="KW-0240">DNA-directed RNA polymerase</keyword>
<evidence type="ECO:0000259" key="9">
    <source>
        <dbReference type="SMART" id="SM01311"/>
    </source>
</evidence>
<keyword evidence="7" id="KW-1195">Viral transcription</keyword>
<accession>I7HDJ7</accession>
<dbReference type="Gene3D" id="1.10.287.260">
    <property type="match status" value="1"/>
</dbReference>
<feature type="domain" description="DNA-directed RNA polymerase N-terminal" evidence="9">
    <location>
        <begin position="2"/>
        <end position="285"/>
    </location>
</feature>
<dbReference type="InterPro" id="IPR043502">
    <property type="entry name" value="DNA/RNA_pol_sf"/>
</dbReference>
<evidence type="ECO:0000256" key="4">
    <source>
        <dbReference type="ARBA" id="ARBA00022679"/>
    </source>
</evidence>
<dbReference type="Gene3D" id="1.10.287.280">
    <property type="match status" value="1"/>
</dbReference>
<dbReference type="PANTHER" id="PTHR10102">
    <property type="entry name" value="DNA-DIRECTED RNA POLYMERASE, MITOCHONDRIAL"/>
    <property type="match status" value="1"/>
</dbReference>
<dbReference type="Gene3D" id="1.10.1320.10">
    <property type="entry name" value="DNA-directed RNA polymerase, N-terminal domain"/>
    <property type="match status" value="1"/>
</dbReference>
<keyword evidence="4" id="KW-0808">Transferase</keyword>
<dbReference type="InterPro" id="IPR037159">
    <property type="entry name" value="RNA_POL_N_sf"/>
</dbReference>
<comment type="similarity">
    <text evidence="1">Belongs to the phage and mitochondrial RNA polymerase family.</text>
</comment>
<name>I7HDJ7_9CAUD</name>
<dbReference type="SUPFAM" id="SSF56672">
    <property type="entry name" value="DNA/RNA polymerases"/>
    <property type="match status" value="1"/>
</dbReference>
<keyword evidence="11" id="KW-1185">Reference proteome</keyword>
<organism evidence="10 11">
    <name type="scientific">Xanthomonas phage CP1</name>
    <dbReference type="NCBI Taxonomy" id="2994055"/>
    <lineage>
        <taxon>Viruses</taxon>
        <taxon>Duplodnaviria</taxon>
        <taxon>Heunggongvirae</taxon>
        <taxon>Uroviricota</taxon>
        <taxon>Caudoviricetes</taxon>
        <taxon>Klementvirus</taxon>
        <taxon>Klementvirus CP1</taxon>
    </lineage>
</organism>
<dbReference type="KEGG" id="vg:14297620"/>
<dbReference type="InterPro" id="IPR029262">
    <property type="entry name" value="RPOL_N"/>
</dbReference>
<dbReference type="InterPro" id="IPR046950">
    <property type="entry name" value="DNA-dir_Rpol_C_phage-type"/>
</dbReference>
<dbReference type="OrthoDB" id="309at10239"/>
<dbReference type="GeneID" id="14297620"/>
<keyword evidence="5" id="KW-0548">Nucleotidyltransferase</keyword>
<dbReference type="RefSeq" id="YP_007238103.1">
    <property type="nucleotide sequence ID" value="NC_019933.2"/>
</dbReference>
<evidence type="ECO:0000256" key="8">
    <source>
        <dbReference type="ARBA" id="ARBA00048552"/>
    </source>
</evidence>
<evidence type="ECO:0000313" key="11">
    <source>
        <dbReference type="Proteomes" id="UP000003122"/>
    </source>
</evidence>
<dbReference type="Gene3D" id="1.10.150.20">
    <property type="entry name" value="5' to 3' exonuclease, C-terminal subdomain"/>
    <property type="match status" value="1"/>
</dbReference>
<keyword evidence="6" id="KW-0804">Transcription</keyword>
<evidence type="ECO:0000256" key="7">
    <source>
        <dbReference type="ARBA" id="ARBA00023314"/>
    </source>
</evidence>
<dbReference type="GO" id="GO:0019083">
    <property type="term" value="P:viral transcription"/>
    <property type="evidence" value="ECO:0007669"/>
    <property type="project" value="UniProtKB-KW"/>
</dbReference>
<reference evidence="10 11" key="1">
    <citation type="journal article" date="2014" name="Appl. Environ. Microbiol.">
        <title>Characterization of Bacteriophages Cp1 and Cp2, the Strain-Typing Agents for Xanthomonas axonopodis pv. citri.</title>
        <authorList>
            <person name="Ahmad A.A."/>
            <person name="Ogawa M."/>
            <person name="Kawasaki T."/>
            <person name="Fujie M."/>
            <person name="Yamada T."/>
        </authorList>
    </citation>
    <scope>NUCLEOTIDE SEQUENCE [LARGE SCALE GENOMIC DNA]</scope>
</reference>
<dbReference type="GO" id="GO:0006351">
    <property type="term" value="P:DNA-templated transcription"/>
    <property type="evidence" value="ECO:0007669"/>
    <property type="project" value="InterPro"/>
</dbReference>
<dbReference type="GO" id="GO:0000428">
    <property type="term" value="C:DNA-directed RNA polymerase complex"/>
    <property type="evidence" value="ECO:0007669"/>
    <property type="project" value="UniProtKB-KW"/>
</dbReference>
<dbReference type="EMBL" id="AB720063">
    <property type="protein sequence ID" value="BAM29105.1"/>
    <property type="molecule type" value="Genomic_DNA"/>
</dbReference>
<dbReference type="InterPro" id="IPR024075">
    <property type="entry name" value="DNA-dir_RNA_pol_helix_hairp_sf"/>
</dbReference>
<dbReference type="Pfam" id="PF00940">
    <property type="entry name" value="RNA_pol"/>
    <property type="match status" value="1"/>
</dbReference>
<dbReference type="GO" id="GO:0003899">
    <property type="term" value="F:DNA-directed RNA polymerase activity"/>
    <property type="evidence" value="ECO:0007669"/>
    <property type="project" value="UniProtKB-EC"/>
</dbReference>
<proteinExistence type="inferred from homology"/>
<dbReference type="PANTHER" id="PTHR10102:SF0">
    <property type="entry name" value="DNA-DIRECTED RNA POLYMERASE, MITOCHONDRIAL"/>
    <property type="match status" value="1"/>
</dbReference>
<dbReference type="GO" id="GO:0003677">
    <property type="term" value="F:DNA binding"/>
    <property type="evidence" value="ECO:0007669"/>
    <property type="project" value="InterPro"/>
</dbReference>
<evidence type="ECO:0000256" key="1">
    <source>
        <dbReference type="ARBA" id="ARBA00009493"/>
    </source>
</evidence>
<dbReference type="EC" id="2.7.7.6" evidence="2"/>
<evidence type="ECO:0000256" key="2">
    <source>
        <dbReference type="ARBA" id="ARBA00012418"/>
    </source>
</evidence>
<evidence type="ECO:0000256" key="3">
    <source>
        <dbReference type="ARBA" id="ARBA00022478"/>
    </source>
</evidence>
<comment type="catalytic activity">
    <reaction evidence="8">
        <text>RNA(n) + a ribonucleoside 5'-triphosphate = RNA(n+1) + diphosphate</text>
        <dbReference type="Rhea" id="RHEA:21248"/>
        <dbReference type="Rhea" id="RHEA-COMP:14527"/>
        <dbReference type="Rhea" id="RHEA-COMP:17342"/>
        <dbReference type="ChEBI" id="CHEBI:33019"/>
        <dbReference type="ChEBI" id="CHEBI:61557"/>
        <dbReference type="ChEBI" id="CHEBI:140395"/>
        <dbReference type="EC" id="2.7.7.6"/>
    </reaction>
</comment>
<dbReference type="SMART" id="SM01311">
    <property type="entry name" value="RPOL_N"/>
    <property type="match status" value="1"/>
</dbReference>
<evidence type="ECO:0000256" key="5">
    <source>
        <dbReference type="ARBA" id="ARBA00022695"/>
    </source>
</evidence>